<evidence type="ECO:0000313" key="5">
    <source>
        <dbReference type="Proteomes" id="UP001198151"/>
    </source>
</evidence>
<dbReference type="InterPro" id="IPR025711">
    <property type="entry name" value="PepSY"/>
</dbReference>
<comment type="caution">
    <text evidence="4">The sequence shown here is derived from an EMBL/GenBank/DDBJ whole genome shotgun (WGS) entry which is preliminary data.</text>
</comment>
<feature type="region of interest" description="Disordered" evidence="1">
    <location>
        <begin position="24"/>
        <end position="115"/>
    </location>
</feature>
<keyword evidence="5" id="KW-1185">Reference proteome</keyword>
<dbReference type="Pfam" id="PF03413">
    <property type="entry name" value="PepSY"/>
    <property type="match status" value="1"/>
</dbReference>
<accession>A0ABS8FUZ0</accession>
<feature type="domain" description="PepSY" evidence="3">
    <location>
        <begin position="118"/>
        <end position="178"/>
    </location>
</feature>
<feature type="compositionally biased region" description="Low complexity" evidence="1">
    <location>
        <begin position="72"/>
        <end position="94"/>
    </location>
</feature>
<gene>
    <name evidence="4" type="ORF">LKD70_05350</name>
</gene>
<dbReference type="PROSITE" id="PS51257">
    <property type="entry name" value="PROKAR_LIPOPROTEIN"/>
    <property type="match status" value="1"/>
</dbReference>
<evidence type="ECO:0000256" key="2">
    <source>
        <dbReference type="SAM" id="SignalP"/>
    </source>
</evidence>
<dbReference type="Gene3D" id="3.10.450.40">
    <property type="match status" value="1"/>
</dbReference>
<keyword evidence="2" id="KW-0732">Signal</keyword>
<feature type="chain" id="PRO_5046859564" evidence="2">
    <location>
        <begin position="25"/>
        <end position="182"/>
    </location>
</feature>
<dbReference type="Proteomes" id="UP001198151">
    <property type="component" value="Unassembled WGS sequence"/>
</dbReference>
<organism evidence="4 5">
    <name type="scientific">Ruminococcus turbiniformis</name>
    <dbReference type="NCBI Taxonomy" id="2881258"/>
    <lineage>
        <taxon>Bacteria</taxon>
        <taxon>Bacillati</taxon>
        <taxon>Bacillota</taxon>
        <taxon>Clostridia</taxon>
        <taxon>Eubacteriales</taxon>
        <taxon>Oscillospiraceae</taxon>
        <taxon>Ruminococcus</taxon>
    </lineage>
</organism>
<evidence type="ECO:0000259" key="3">
    <source>
        <dbReference type="Pfam" id="PF03413"/>
    </source>
</evidence>
<feature type="compositionally biased region" description="Basic and acidic residues" evidence="1">
    <location>
        <begin position="52"/>
        <end position="63"/>
    </location>
</feature>
<feature type="signal peptide" evidence="2">
    <location>
        <begin position="1"/>
        <end position="24"/>
    </location>
</feature>
<evidence type="ECO:0000256" key="1">
    <source>
        <dbReference type="SAM" id="MobiDB-lite"/>
    </source>
</evidence>
<feature type="compositionally biased region" description="Low complexity" evidence="1">
    <location>
        <begin position="24"/>
        <end position="40"/>
    </location>
</feature>
<dbReference type="EMBL" id="JAJEQX010000007">
    <property type="protein sequence ID" value="MCC2253863.1"/>
    <property type="molecule type" value="Genomic_DNA"/>
</dbReference>
<sequence>MRKRYLTALAGMVLAAALMTGCGAARGSQSSGTGSGSDISGRTEEEMQAEIDSLRQELDELKNAQEQSTAENGQSSSQASSSDQNSAQASSGDQGTAGQTAEDSQSGTGNMGGSDVQISQEEAQNIALERVPGATAQHISIELEYDDGWYIYEGDILYNRTEYEFEIDANTGTILKWEQEQW</sequence>
<name>A0ABS8FUZ0_9FIRM</name>
<protein>
    <submittedName>
        <fullName evidence="4">PepSY domain-containing protein</fullName>
    </submittedName>
</protein>
<proteinExistence type="predicted"/>
<feature type="compositionally biased region" description="Polar residues" evidence="1">
    <location>
        <begin position="96"/>
        <end position="108"/>
    </location>
</feature>
<dbReference type="RefSeq" id="WP_227707007.1">
    <property type="nucleotide sequence ID" value="NZ_JAJEQX010000007.1"/>
</dbReference>
<reference evidence="4 5" key="1">
    <citation type="submission" date="2021-10" db="EMBL/GenBank/DDBJ databases">
        <title>Anaerobic single-cell dispensing facilitates the cultivation of human gut bacteria.</title>
        <authorList>
            <person name="Afrizal A."/>
        </authorList>
    </citation>
    <scope>NUCLEOTIDE SEQUENCE [LARGE SCALE GENOMIC DNA]</scope>
    <source>
        <strain evidence="4 5">CLA-AA-H200</strain>
    </source>
</reference>
<evidence type="ECO:0000313" key="4">
    <source>
        <dbReference type="EMBL" id="MCC2253863.1"/>
    </source>
</evidence>